<evidence type="ECO:0000313" key="1">
    <source>
        <dbReference type="EMBL" id="MDR6941404.1"/>
    </source>
</evidence>
<organism evidence="1 2">
    <name type="scientific">Mucilaginibacter pocheonensis</name>
    <dbReference type="NCBI Taxonomy" id="398050"/>
    <lineage>
        <taxon>Bacteria</taxon>
        <taxon>Pseudomonadati</taxon>
        <taxon>Bacteroidota</taxon>
        <taxon>Sphingobacteriia</taxon>
        <taxon>Sphingobacteriales</taxon>
        <taxon>Sphingobacteriaceae</taxon>
        <taxon>Mucilaginibacter</taxon>
    </lineage>
</organism>
<evidence type="ECO:0000313" key="2">
    <source>
        <dbReference type="Proteomes" id="UP001247620"/>
    </source>
</evidence>
<reference evidence="1 2" key="1">
    <citation type="submission" date="2023-07" db="EMBL/GenBank/DDBJ databases">
        <title>Sorghum-associated microbial communities from plants grown in Nebraska, USA.</title>
        <authorList>
            <person name="Schachtman D."/>
        </authorList>
    </citation>
    <scope>NUCLEOTIDE SEQUENCE [LARGE SCALE GENOMIC DNA]</scope>
    <source>
        <strain evidence="1 2">3262</strain>
    </source>
</reference>
<sequence length="37" mass="4291">MLEARVRTLKESIYISTKDDSFKFHKTTGSFILLTGR</sequence>
<dbReference type="Proteomes" id="UP001247620">
    <property type="component" value="Unassembled WGS sequence"/>
</dbReference>
<name>A0ABU1T7Z3_9SPHI</name>
<comment type="caution">
    <text evidence="1">The sequence shown here is derived from an EMBL/GenBank/DDBJ whole genome shotgun (WGS) entry which is preliminary data.</text>
</comment>
<keyword evidence="2" id="KW-1185">Reference proteome</keyword>
<dbReference type="EMBL" id="JAVDUU010000001">
    <property type="protein sequence ID" value="MDR6941404.1"/>
    <property type="molecule type" value="Genomic_DNA"/>
</dbReference>
<protein>
    <submittedName>
        <fullName evidence="1">Uncharacterized protein</fullName>
    </submittedName>
</protein>
<gene>
    <name evidence="1" type="ORF">J2W55_001232</name>
</gene>
<accession>A0ABU1T7Z3</accession>
<proteinExistence type="predicted"/>